<evidence type="ECO:0000313" key="9">
    <source>
        <dbReference type="EMBL" id="ADN74743.1"/>
    </source>
</evidence>
<keyword evidence="10" id="KW-1185">Reference proteome</keyword>
<dbReference type="InterPro" id="IPR020594">
    <property type="entry name" value="Ribosomal_bL9_bac/chp"/>
</dbReference>
<dbReference type="OrthoDB" id="9788336at2"/>
<dbReference type="RefSeq" id="WP_013344049.1">
    <property type="nucleotide sequence ID" value="NC_014541.1"/>
</dbReference>
<evidence type="ECO:0000256" key="2">
    <source>
        <dbReference type="ARBA" id="ARBA00022730"/>
    </source>
</evidence>
<accession>E1SPS9</accession>
<keyword evidence="4 7" id="KW-0689">Ribosomal protein</keyword>
<dbReference type="Proteomes" id="UP000006683">
    <property type="component" value="Chromosome"/>
</dbReference>
<dbReference type="SUPFAM" id="SSF55658">
    <property type="entry name" value="L9 N-domain-like"/>
    <property type="match status" value="1"/>
</dbReference>
<dbReference type="GO" id="GO:0005840">
    <property type="term" value="C:ribosome"/>
    <property type="evidence" value="ECO:0007669"/>
    <property type="project" value="UniProtKB-KW"/>
</dbReference>
<evidence type="ECO:0000256" key="6">
    <source>
        <dbReference type="ARBA" id="ARBA00035292"/>
    </source>
</evidence>
<dbReference type="KEGG" id="fbl:Fbal_0529"/>
<evidence type="ECO:0000256" key="5">
    <source>
        <dbReference type="ARBA" id="ARBA00023274"/>
    </source>
</evidence>
<comment type="similarity">
    <text evidence="1 7">Belongs to the bacterial ribosomal protein bL9 family.</text>
</comment>
<gene>
    <name evidence="7" type="primary">rplI</name>
    <name evidence="9" type="ordered locus">Fbal_0529</name>
</gene>
<organism evidence="9 10">
    <name type="scientific">Ferrimonas balearica (strain DSM 9799 / CCM 4581 / KCTC 23876 / PAT)</name>
    <dbReference type="NCBI Taxonomy" id="550540"/>
    <lineage>
        <taxon>Bacteria</taxon>
        <taxon>Pseudomonadati</taxon>
        <taxon>Pseudomonadota</taxon>
        <taxon>Gammaproteobacteria</taxon>
        <taxon>Alteromonadales</taxon>
        <taxon>Ferrimonadaceae</taxon>
        <taxon>Ferrimonas</taxon>
    </lineage>
</organism>
<dbReference type="GO" id="GO:0019843">
    <property type="term" value="F:rRNA binding"/>
    <property type="evidence" value="ECO:0007669"/>
    <property type="project" value="UniProtKB-UniRule"/>
</dbReference>
<dbReference type="PANTHER" id="PTHR21368">
    <property type="entry name" value="50S RIBOSOMAL PROTEIN L9"/>
    <property type="match status" value="1"/>
</dbReference>
<dbReference type="GeneID" id="67180774"/>
<evidence type="ECO:0000256" key="1">
    <source>
        <dbReference type="ARBA" id="ARBA00010605"/>
    </source>
</evidence>
<dbReference type="EMBL" id="CP002209">
    <property type="protein sequence ID" value="ADN74743.1"/>
    <property type="molecule type" value="Genomic_DNA"/>
</dbReference>
<dbReference type="AlphaFoldDB" id="E1SPS9"/>
<dbReference type="FunFam" id="3.10.430.100:FF:000001">
    <property type="entry name" value="50S ribosomal protein L9"/>
    <property type="match status" value="1"/>
</dbReference>
<dbReference type="SUPFAM" id="SSF55653">
    <property type="entry name" value="Ribosomal protein L9 C-domain"/>
    <property type="match status" value="1"/>
</dbReference>
<dbReference type="NCBIfam" id="TIGR00158">
    <property type="entry name" value="L9"/>
    <property type="match status" value="1"/>
</dbReference>
<dbReference type="GO" id="GO:0003735">
    <property type="term" value="F:structural constituent of ribosome"/>
    <property type="evidence" value="ECO:0007669"/>
    <property type="project" value="InterPro"/>
</dbReference>
<dbReference type="InterPro" id="IPR020069">
    <property type="entry name" value="Ribosomal_bL9_C"/>
</dbReference>
<dbReference type="InterPro" id="IPR000244">
    <property type="entry name" value="Ribosomal_bL9"/>
</dbReference>
<proteinExistence type="inferred from homology"/>
<keyword evidence="5 7" id="KW-0687">Ribonucleoprotein</keyword>
<dbReference type="InterPro" id="IPR009027">
    <property type="entry name" value="Ribosomal_bL9/RNase_H1_N"/>
</dbReference>
<evidence type="ECO:0000256" key="7">
    <source>
        <dbReference type="HAMAP-Rule" id="MF_00503"/>
    </source>
</evidence>
<dbReference type="HAMAP" id="MF_00503">
    <property type="entry name" value="Ribosomal_bL9"/>
    <property type="match status" value="1"/>
</dbReference>
<dbReference type="GO" id="GO:1990904">
    <property type="term" value="C:ribonucleoprotein complex"/>
    <property type="evidence" value="ECO:0007669"/>
    <property type="project" value="UniProtKB-KW"/>
</dbReference>
<comment type="function">
    <text evidence="7">Binds to the 23S rRNA.</text>
</comment>
<evidence type="ECO:0000256" key="3">
    <source>
        <dbReference type="ARBA" id="ARBA00022884"/>
    </source>
</evidence>
<dbReference type="PROSITE" id="PS00651">
    <property type="entry name" value="RIBOSOMAL_L9"/>
    <property type="match status" value="1"/>
</dbReference>
<dbReference type="Pfam" id="PF01281">
    <property type="entry name" value="Ribosomal_L9_N"/>
    <property type="match status" value="1"/>
</dbReference>
<dbReference type="Gene3D" id="3.10.430.100">
    <property type="entry name" value="Ribosomal protein L9, C-terminal domain"/>
    <property type="match status" value="1"/>
</dbReference>
<name>E1SPS9_FERBD</name>
<dbReference type="HOGENOM" id="CLU_078938_4_1_6"/>
<dbReference type="STRING" id="550540.Fbal_0529"/>
<dbReference type="InterPro" id="IPR020070">
    <property type="entry name" value="Ribosomal_bL9_N"/>
</dbReference>
<keyword evidence="3 7" id="KW-0694">RNA-binding</keyword>
<dbReference type="Pfam" id="PF03948">
    <property type="entry name" value="Ribosomal_L9_C"/>
    <property type="match status" value="1"/>
</dbReference>
<dbReference type="InterPro" id="IPR036935">
    <property type="entry name" value="Ribosomal_bL9_N_sf"/>
</dbReference>
<evidence type="ECO:0000256" key="4">
    <source>
        <dbReference type="ARBA" id="ARBA00022980"/>
    </source>
</evidence>
<reference evidence="9 10" key="1">
    <citation type="journal article" date="2010" name="Stand. Genomic Sci.">
        <title>Complete genome sequence of Ferrimonas balearica type strain (PAT).</title>
        <authorList>
            <person name="Nolan M."/>
            <person name="Sikorski J."/>
            <person name="Davenport K."/>
            <person name="Lucas S."/>
            <person name="Glavina Del Rio T."/>
            <person name="Tice H."/>
            <person name="Cheng J."/>
            <person name="Goodwin L."/>
            <person name="Pitluck S."/>
            <person name="Liolios K."/>
            <person name="Ivanova N."/>
            <person name="Mavromatis K."/>
            <person name="Ovchinnikova G."/>
            <person name="Pati A."/>
            <person name="Chen A."/>
            <person name="Palaniappan K."/>
            <person name="Land M."/>
            <person name="Hauser L."/>
            <person name="Chang Y."/>
            <person name="Jeffries C."/>
            <person name="Tapia R."/>
            <person name="Brettin T."/>
            <person name="Detter J."/>
            <person name="Han C."/>
            <person name="Yasawong M."/>
            <person name="Rohde M."/>
            <person name="Tindall B."/>
            <person name="Goker M."/>
            <person name="Woyke T."/>
            <person name="Bristow J."/>
            <person name="Eisen J."/>
            <person name="Markowitz V."/>
            <person name="Hugenholtz P."/>
            <person name="Kyrpides N."/>
            <person name="Klenk H."/>
            <person name="Lapidus A."/>
        </authorList>
    </citation>
    <scope>NUCLEOTIDE SEQUENCE [LARGE SCALE GENOMIC DNA]</scope>
    <source>
        <strain evidence="10">DSM 9799 / CCM 4581 / KCTC 23876 / PAT</strain>
    </source>
</reference>
<dbReference type="GO" id="GO:0006412">
    <property type="term" value="P:translation"/>
    <property type="evidence" value="ECO:0007669"/>
    <property type="project" value="UniProtKB-UniRule"/>
</dbReference>
<dbReference type="InterPro" id="IPR036791">
    <property type="entry name" value="Ribosomal_bL9_C_sf"/>
</dbReference>
<keyword evidence="2 7" id="KW-0699">rRNA-binding</keyword>
<evidence type="ECO:0000259" key="8">
    <source>
        <dbReference type="PROSITE" id="PS00651"/>
    </source>
</evidence>
<dbReference type="Gene3D" id="3.40.5.10">
    <property type="entry name" value="Ribosomal protein L9, N-terminal domain"/>
    <property type="match status" value="1"/>
</dbReference>
<feature type="domain" description="Ribosomal protein L9" evidence="8">
    <location>
        <begin position="13"/>
        <end position="40"/>
    </location>
</feature>
<evidence type="ECO:0000313" key="10">
    <source>
        <dbReference type="Proteomes" id="UP000006683"/>
    </source>
</evidence>
<dbReference type="eggNOG" id="COG0359">
    <property type="taxonomic scope" value="Bacteria"/>
</dbReference>
<protein>
    <recommendedName>
        <fullName evidence="6 7">Large ribosomal subunit protein bL9</fullName>
    </recommendedName>
</protein>
<sequence>MDVILLDKVAKLGGLGDKVTVKSGYARNYLLPQGKAVVANAANLEVFEARRAELEAKMAADLSAAEARAEKLAALEVVEIASKAGDEGKLFGSIGTRDIADALTAAGVEVAKAEVRLPEGALRQCGEYDIVIALHSDVTATAKIAVVASAE</sequence>